<keyword evidence="3" id="KW-1185">Reference proteome</keyword>
<dbReference type="SUPFAM" id="SSF55729">
    <property type="entry name" value="Acyl-CoA N-acyltransferases (Nat)"/>
    <property type="match status" value="1"/>
</dbReference>
<dbReference type="AlphaFoldDB" id="A0AAJ0FM01"/>
<feature type="compositionally biased region" description="Polar residues" evidence="1">
    <location>
        <begin position="143"/>
        <end position="164"/>
    </location>
</feature>
<feature type="region of interest" description="Disordered" evidence="1">
    <location>
        <begin position="454"/>
        <end position="478"/>
    </location>
</feature>
<feature type="region of interest" description="Disordered" evidence="1">
    <location>
        <begin position="1"/>
        <end position="207"/>
    </location>
</feature>
<dbReference type="InterPro" id="IPR016181">
    <property type="entry name" value="Acyl_CoA_acyltransferase"/>
</dbReference>
<comment type="caution">
    <text evidence="2">The sequence shown here is derived from an EMBL/GenBank/DDBJ whole genome shotgun (WGS) entry which is preliminary data.</text>
</comment>
<feature type="region of interest" description="Disordered" evidence="1">
    <location>
        <begin position="264"/>
        <end position="299"/>
    </location>
</feature>
<protein>
    <submittedName>
        <fullName evidence="2">Uncharacterized protein</fullName>
    </submittedName>
</protein>
<feature type="compositionally biased region" description="Polar residues" evidence="1">
    <location>
        <begin position="198"/>
        <end position="207"/>
    </location>
</feature>
<evidence type="ECO:0000313" key="2">
    <source>
        <dbReference type="EMBL" id="KAK1765630.1"/>
    </source>
</evidence>
<accession>A0AAJ0FM01</accession>
<gene>
    <name evidence="2" type="ORF">QBC33DRAFT_126216</name>
</gene>
<feature type="compositionally biased region" description="Polar residues" evidence="1">
    <location>
        <begin position="122"/>
        <end position="134"/>
    </location>
</feature>
<dbReference type="Gene3D" id="3.40.630.30">
    <property type="match status" value="1"/>
</dbReference>
<proteinExistence type="predicted"/>
<sequence>MPNGTQKSGWTRYNRGLWKSLHGENKTLSSVTKGNMQNLPQADKSEHPDGTSPHNIDGAEPHRSAKSEKVTPIPGVPPHLWHKHQASQAGNQKKNIRSSTDNGNPFTPGVRDNPSNRPELPTNASDQKISTKGSGKSFKGLRQPSQTHPSQPQEGATNSLTQVDASWPTGEVDPKPKACRYYAYKPNRRGHRRGGARESSTQVASNSKIPPLEQSFVPAGTVLPKSSDTRSSPTVLYFQPAILPAGRVEDSSQPIPPPKAALQAVGKTVEPPQVTGRVRPTNMADPDLTTYRAPRPNPNYSGSSVVLESVSSMNVSDTGIDGVPIDKRDSEPIKDVRNDIAPEHTIQNTGTGWVQSNWGGWGPQDGVLKTMSFLESFVVAWVRTVPDNIRPEFLAQNALGHWECDVDPNTGLLLRPVDYPSTMVNCSELDKATEWRQQNWTSSLLMRRENARLNRAGHQGPPRRHPPRGWTETPLGPPEVTQAIKDEPREKPYKPEPNPYAPMIPCHMRPAMTADMEGVREIYNMEVENGLQAGDTEPLSLQDFKKIFETTRELKMPFVVVISGEYQDAAKSKGPSAQRPKHWNQRPQGPPPRVLAFGYLSVWEPGLAGSVTGRSRMTARAHVYVHPEYRKKKLGHACLDKLMSTVSYRYSARLACEFIDPTDSPIYKYPRHHDRKYYLVYLHYYVKTKTPPGSGAIDTVNKKDQDKELEWADSYLKEFRFWQKARFEACHRTKPSQLPQPFWLDVVVFEHICQTDLNFTQLA</sequence>
<dbReference type="RefSeq" id="XP_060281843.1">
    <property type="nucleotide sequence ID" value="XM_060422021.1"/>
</dbReference>
<dbReference type="GeneID" id="85305208"/>
<feature type="compositionally biased region" description="Polar residues" evidence="1">
    <location>
        <begin position="1"/>
        <end position="11"/>
    </location>
</feature>
<feature type="compositionally biased region" description="Polar residues" evidence="1">
    <location>
        <begin position="86"/>
        <end position="105"/>
    </location>
</feature>
<organism evidence="2 3">
    <name type="scientific">Phialemonium atrogriseum</name>
    <dbReference type="NCBI Taxonomy" id="1093897"/>
    <lineage>
        <taxon>Eukaryota</taxon>
        <taxon>Fungi</taxon>
        <taxon>Dikarya</taxon>
        <taxon>Ascomycota</taxon>
        <taxon>Pezizomycotina</taxon>
        <taxon>Sordariomycetes</taxon>
        <taxon>Sordariomycetidae</taxon>
        <taxon>Cephalothecales</taxon>
        <taxon>Cephalothecaceae</taxon>
        <taxon>Phialemonium</taxon>
    </lineage>
</organism>
<feature type="compositionally biased region" description="Basic and acidic residues" evidence="1">
    <location>
        <begin position="57"/>
        <end position="69"/>
    </location>
</feature>
<dbReference type="EMBL" id="MU839014">
    <property type="protein sequence ID" value="KAK1765630.1"/>
    <property type="molecule type" value="Genomic_DNA"/>
</dbReference>
<dbReference type="Proteomes" id="UP001244011">
    <property type="component" value="Unassembled WGS sequence"/>
</dbReference>
<reference evidence="2" key="1">
    <citation type="submission" date="2023-06" db="EMBL/GenBank/DDBJ databases">
        <title>Genome-scale phylogeny and comparative genomics of the fungal order Sordariales.</title>
        <authorList>
            <consortium name="Lawrence Berkeley National Laboratory"/>
            <person name="Hensen N."/>
            <person name="Bonometti L."/>
            <person name="Westerberg I."/>
            <person name="Brannstrom I.O."/>
            <person name="Guillou S."/>
            <person name="Cros-Aarteil S."/>
            <person name="Calhoun S."/>
            <person name="Haridas S."/>
            <person name="Kuo A."/>
            <person name="Mondo S."/>
            <person name="Pangilinan J."/>
            <person name="Riley R."/>
            <person name="Labutti K."/>
            <person name="Andreopoulos B."/>
            <person name="Lipzen A."/>
            <person name="Chen C."/>
            <person name="Yanf M."/>
            <person name="Daum C."/>
            <person name="Ng V."/>
            <person name="Clum A."/>
            <person name="Steindorff A."/>
            <person name="Ohm R."/>
            <person name="Martin F."/>
            <person name="Silar P."/>
            <person name="Natvig D."/>
            <person name="Lalanne C."/>
            <person name="Gautier V."/>
            <person name="Ament-Velasquez S.L."/>
            <person name="Kruys A."/>
            <person name="Hutchinson M.I."/>
            <person name="Powell A.J."/>
            <person name="Barry K."/>
            <person name="Miller A.N."/>
            <person name="Grigoriev I.V."/>
            <person name="Debuchy R."/>
            <person name="Gladieux P."/>
            <person name="Thoren M.H."/>
            <person name="Johannesson H."/>
        </authorList>
    </citation>
    <scope>NUCLEOTIDE SEQUENCE</scope>
    <source>
        <strain evidence="2">8032-3</strain>
    </source>
</reference>
<feature type="compositionally biased region" description="Polar residues" evidence="1">
    <location>
        <begin position="26"/>
        <end position="40"/>
    </location>
</feature>
<feature type="region of interest" description="Disordered" evidence="1">
    <location>
        <begin position="570"/>
        <end position="589"/>
    </location>
</feature>
<evidence type="ECO:0000313" key="3">
    <source>
        <dbReference type="Proteomes" id="UP001244011"/>
    </source>
</evidence>
<evidence type="ECO:0000256" key="1">
    <source>
        <dbReference type="SAM" id="MobiDB-lite"/>
    </source>
</evidence>
<name>A0AAJ0FM01_9PEZI</name>